<dbReference type="EMBL" id="GBRH01266296">
    <property type="protein sequence ID" value="JAD31599.1"/>
    <property type="molecule type" value="Transcribed_RNA"/>
</dbReference>
<sequence length="44" mass="5466">MPSRDLLRSPSDLGFGRGQRRPFERRRQERVRGRRPRWRKLPHL</sequence>
<proteinExistence type="predicted"/>
<evidence type="ECO:0000313" key="2">
    <source>
        <dbReference type="EMBL" id="JAD31599.1"/>
    </source>
</evidence>
<protein>
    <submittedName>
        <fullName evidence="2">Uncharacterized protein</fullName>
    </submittedName>
</protein>
<name>A0A0A8YWX2_ARUDO</name>
<feature type="compositionally biased region" description="Basic and acidic residues" evidence="1">
    <location>
        <begin position="21"/>
        <end position="31"/>
    </location>
</feature>
<accession>A0A0A8YWX2</accession>
<reference evidence="2" key="1">
    <citation type="submission" date="2014-09" db="EMBL/GenBank/DDBJ databases">
        <authorList>
            <person name="Magalhaes I.L.F."/>
            <person name="Oliveira U."/>
            <person name="Santos F.R."/>
            <person name="Vidigal T.H.D.A."/>
            <person name="Brescovit A.D."/>
            <person name="Santos A.J."/>
        </authorList>
    </citation>
    <scope>NUCLEOTIDE SEQUENCE</scope>
    <source>
        <tissue evidence="2">Shoot tissue taken approximately 20 cm above the soil surface</tissue>
    </source>
</reference>
<organism evidence="2">
    <name type="scientific">Arundo donax</name>
    <name type="common">Giant reed</name>
    <name type="synonym">Donax arundinaceus</name>
    <dbReference type="NCBI Taxonomy" id="35708"/>
    <lineage>
        <taxon>Eukaryota</taxon>
        <taxon>Viridiplantae</taxon>
        <taxon>Streptophyta</taxon>
        <taxon>Embryophyta</taxon>
        <taxon>Tracheophyta</taxon>
        <taxon>Spermatophyta</taxon>
        <taxon>Magnoliopsida</taxon>
        <taxon>Liliopsida</taxon>
        <taxon>Poales</taxon>
        <taxon>Poaceae</taxon>
        <taxon>PACMAD clade</taxon>
        <taxon>Arundinoideae</taxon>
        <taxon>Arundineae</taxon>
        <taxon>Arundo</taxon>
    </lineage>
</organism>
<dbReference type="AlphaFoldDB" id="A0A0A8YWX2"/>
<feature type="compositionally biased region" description="Basic residues" evidence="1">
    <location>
        <begin position="32"/>
        <end position="44"/>
    </location>
</feature>
<feature type="region of interest" description="Disordered" evidence="1">
    <location>
        <begin position="1"/>
        <end position="44"/>
    </location>
</feature>
<reference evidence="2" key="2">
    <citation type="journal article" date="2015" name="Data Brief">
        <title>Shoot transcriptome of the giant reed, Arundo donax.</title>
        <authorList>
            <person name="Barrero R.A."/>
            <person name="Guerrero F.D."/>
            <person name="Moolhuijzen P."/>
            <person name="Goolsby J.A."/>
            <person name="Tidwell J."/>
            <person name="Bellgard S.E."/>
            <person name="Bellgard M.I."/>
        </authorList>
    </citation>
    <scope>NUCLEOTIDE SEQUENCE</scope>
    <source>
        <tissue evidence="2">Shoot tissue taken approximately 20 cm above the soil surface</tissue>
    </source>
</reference>
<evidence type="ECO:0000256" key="1">
    <source>
        <dbReference type="SAM" id="MobiDB-lite"/>
    </source>
</evidence>